<feature type="compositionally biased region" description="Polar residues" evidence="1">
    <location>
        <begin position="1095"/>
        <end position="1104"/>
    </location>
</feature>
<evidence type="ECO:0000256" key="1">
    <source>
        <dbReference type="SAM" id="MobiDB-lite"/>
    </source>
</evidence>
<feature type="compositionally biased region" description="Basic and acidic residues" evidence="1">
    <location>
        <begin position="1"/>
        <end position="10"/>
    </location>
</feature>
<dbReference type="EMBL" id="CAJNOC010000050">
    <property type="protein sequence ID" value="CAF0709986.1"/>
    <property type="molecule type" value="Genomic_DNA"/>
</dbReference>
<feature type="compositionally biased region" description="Low complexity" evidence="1">
    <location>
        <begin position="550"/>
        <end position="559"/>
    </location>
</feature>
<dbReference type="PANTHER" id="PTHR13578:SF20">
    <property type="entry name" value="POLYCOMB PROTEIN ASX"/>
    <property type="match status" value="1"/>
</dbReference>
<feature type="region of interest" description="Disordered" evidence="1">
    <location>
        <begin position="123"/>
        <end position="188"/>
    </location>
</feature>
<evidence type="ECO:0000313" key="3">
    <source>
        <dbReference type="EMBL" id="CAF0709986.1"/>
    </source>
</evidence>
<feature type="region of interest" description="Disordered" evidence="1">
    <location>
        <begin position="668"/>
        <end position="688"/>
    </location>
</feature>
<dbReference type="Proteomes" id="UP000663879">
    <property type="component" value="Unassembled WGS sequence"/>
</dbReference>
<sequence>MILNEHKHIESPSSTTSLSSTTTVLNNINLDIDSTDNKYIYSSDNSSSDLVQTRHKAKTKLHDNSNTSKTTNFTTPISTQNQPKKTIYSYLVERQQQKLFSQPEQQIPSRIIAEEIKTSIDQIDNKKISKNKRTRQAKKDDNYPSKKRKRTQKNLNQPTESSIASSSSSSSSSAQISQTTTTTTTRSNTSNISQYLSDLYESENKDKLDQIFSLNSLFNSSQSLLTKLDLKVLFQPAIFESLPRQSQLKLIKLLPECDRLFDSHGSFKLSIGALNNEFIKKCCTEWQQKLANGNFDNLENSLHNTTITRSTRLKQQRLLESLQANENESSDDETEEFFYYDEDDFLDASSSSNLNQPNETINQNDKSIYESAESTTNSLNSSFDNNNNKEEEEGDNQSSNESFDNIPSPSSEQESFDEDLELKRKELEREAKRLLRKKEKLSSKFYQINADCMISTSDTASITTTLSEPVRKSQRKRTLSKKFTDDEYSFNNDDQVDLDEKNLKLEVSLNEDQKGELKLKIKRVQNQSNLNKLNSLIDTDDFPTKRKRNNSSNFKSSLNNSPLNIFPELTMPICSPAVSPSEKIVIKSNSSPTVHLQAPLPPIPQAIPPQNIFNDEEDEEIPRKEFSLPDNIKTLASIKTQIAEKKRKLSKEYNSNIQKIVTELKSIGSNQSNESETTTSNSLSPQNNYNKIQIDEFLNLNSTLDSEDNQKMETREDLPSFLVNLDLINLLKIQQEKEKKLINLTHKNVNYIDLSILNENLENEQNCEVTTLPNINSLIMKVNPNVSKPVVVKEQFLSPLPVNQFAQAPNRVVQSPIYQNGYQTPTRQNFITSSPNYQTKQSPTNFQNYQRYPPQSPQFIQQPNIPQQMPQQIQQIIPQQVQTQIQQQIPQQITQQIQPQITQQIPQQIPQQIQQYNQQYQNYPHQYSQPQQTGQVFNQQNVVLVQQSPIKYQQPQQQVYNTSQNIQQNQQQQQQQQIMKPQIQMNQINIQTSQQLQQQQQQQQSINVSIPQPQIQQNLANSIISPINSQNSQSSPIVPQQQQQQQSAVTPTKAKRKEKEKPPNLNLNTNTPSTTPSQINSNSVNNQSQNSQNSRSARSTQHQLTVAQLLSQKHQQQQQKAQEITRNLTSPLTIPTVLQVNEQVTQSPIPSTTASQIIIPASLTSNSQPNNNNNNNNNSQVIKIVAENTEIKNVQSYQAPVQKFQNVLQQQNPTTNPALSIPTSLSQSAKIILSNNEPTNSSPNHHQPVTCFPLNSLNFNQTTPVFDSNNKTMKESLINDNKKEIEHDVLSQTQVLNNHECSYKKPMIECEKCFLFLHDDCIYLKNVDNRSEPIKLCVNCINNDNMEKKMENL</sequence>
<evidence type="ECO:0000259" key="2">
    <source>
        <dbReference type="Pfam" id="PF13919"/>
    </source>
</evidence>
<keyword evidence="4" id="KW-1185">Reference proteome</keyword>
<feature type="region of interest" description="Disordered" evidence="1">
    <location>
        <begin position="1"/>
        <end position="20"/>
    </location>
</feature>
<dbReference type="PANTHER" id="PTHR13578">
    <property type="entry name" value="ADDITIONAL SEX COMBS LIKE PROTEIN ASXL"/>
    <property type="match status" value="1"/>
</dbReference>
<feature type="compositionally biased region" description="Low complexity" evidence="1">
    <location>
        <begin position="374"/>
        <end position="386"/>
    </location>
</feature>
<dbReference type="GO" id="GO:0009887">
    <property type="term" value="P:animal organ morphogenesis"/>
    <property type="evidence" value="ECO:0007669"/>
    <property type="project" value="TreeGrafter"/>
</dbReference>
<feature type="region of interest" description="Disordered" evidence="1">
    <location>
        <begin position="370"/>
        <end position="419"/>
    </location>
</feature>
<feature type="region of interest" description="Disordered" evidence="1">
    <location>
        <begin position="824"/>
        <end position="845"/>
    </location>
</feature>
<dbReference type="GO" id="GO:0035517">
    <property type="term" value="C:PR-DUB complex"/>
    <property type="evidence" value="ECO:0007669"/>
    <property type="project" value="TreeGrafter"/>
</dbReference>
<dbReference type="InterPro" id="IPR028020">
    <property type="entry name" value="ASX_DEUBAD_dom"/>
</dbReference>
<dbReference type="OrthoDB" id="407555at2759"/>
<dbReference type="InterPro" id="IPR024811">
    <property type="entry name" value="ASX/ASX-like"/>
</dbReference>
<evidence type="ECO:0000313" key="4">
    <source>
        <dbReference type="Proteomes" id="UP000663879"/>
    </source>
</evidence>
<feature type="region of interest" description="Disordered" evidence="1">
    <location>
        <begin position="539"/>
        <end position="559"/>
    </location>
</feature>
<feature type="domain" description="ASX DEUBAD" evidence="2">
    <location>
        <begin position="205"/>
        <end position="301"/>
    </location>
</feature>
<name>A0A813M033_9BILA</name>
<feature type="compositionally biased region" description="Polar residues" evidence="1">
    <location>
        <begin position="397"/>
        <end position="413"/>
    </location>
</feature>
<feature type="compositionally biased region" description="Low complexity" evidence="1">
    <location>
        <begin position="1026"/>
        <end position="1047"/>
    </location>
</feature>
<dbReference type="GO" id="GO:0045944">
    <property type="term" value="P:positive regulation of transcription by RNA polymerase II"/>
    <property type="evidence" value="ECO:0007669"/>
    <property type="project" value="TreeGrafter"/>
</dbReference>
<feature type="compositionally biased region" description="Low complexity" evidence="1">
    <location>
        <begin position="1063"/>
        <end position="1094"/>
    </location>
</feature>
<reference evidence="3" key="1">
    <citation type="submission" date="2021-02" db="EMBL/GenBank/DDBJ databases">
        <authorList>
            <person name="Nowell W R."/>
        </authorList>
    </citation>
    <scope>NUCLEOTIDE SEQUENCE</scope>
    <source>
        <strain evidence="3">Ploen Becks lab</strain>
    </source>
</reference>
<feature type="compositionally biased region" description="Low complexity" evidence="1">
    <location>
        <begin position="669"/>
        <end position="684"/>
    </location>
</feature>
<feature type="compositionally biased region" description="Low complexity" evidence="1">
    <location>
        <begin position="161"/>
        <end position="188"/>
    </location>
</feature>
<feature type="region of interest" description="Disordered" evidence="1">
    <location>
        <begin position="44"/>
        <end position="80"/>
    </location>
</feature>
<comment type="caution">
    <text evidence="3">The sequence shown here is derived from an EMBL/GenBank/DDBJ whole genome shotgun (WGS) entry which is preliminary data.</text>
</comment>
<gene>
    <name evidence="3" type="ORF">OXX778_LOCUS885</name>
</gene>
<dbReference type="Pfam" id="PF13919">
    <property type="entry name" value="ASXH"/>
    <property type="match status" value="1"/>
</dbReference>
<dbReference type="GO" id="GO:0003682">
    <property type="term" value="F:chromatin binding"/>
    <property type="evidence" value="ECO:0007669"/>
    <property type="project" value="TreeGrafter"/>
</dbReference>
<feature type="compositionally biased region" description="Low complexity" evidence="1">
    <location>
        <begin position="64"/>
        <end position="79"/>
    </location>
</feature>
<feature type="region of interest" description="Disordered" evidence="1">
    <location>
        <begin position="1026"/>
        <end position="1104"/>
    </location>
</feature>
<protein>
    <recommendedName>
        <fullName evidence="2">ASX DEUBAD domain-containing protein</fullName>
    </recommendedName>
</protein>
<organism evidence="3 4">
    <name type="scientific">Brachionus calyciflorus</name>
    <dbReference type="NCBI Taxonomy" id="104777"/>
    <lineage>
        <taxon>Eukaryota</taxon>
        <taxon>Metazoa</taxon>
        <taxon>Spiralia</taxon>
        <taxon>Gnathifera</taxon>
        <taxon>Rotifera</taxon>
        <taxon>Eurotatoria</taxon>
        <taxon>Monogononta</taxon>
        <taxon>Pseudotrocha</taxon>
        <taxon>Ploima</taxon>
        <taxon>Brachionidae</taxon>
        <taxon>Brachionus</taxon>
    </lineage>
</organism>
<proteinExistence type="predicted"/>
<accession>A0A813M033</accession>